<dbReference type="InterPro" id="IPR032508">
    <property type="entry name" value="FecR_C"/>
</dbReference>
<evidence type="ECO:0000259" key="2">
    <source>
        <dbReference type="Pfam" id="PF04773"/>
    </source>
</evidence>
<keyword evidence="1" id="KW-0472">Membrane</keyword>
<dbReference type="Gene3D" id="2.60.120.1440">
    <property type="match status" value="1"/>
</dbReference>
<protein>
    <submittedName>
        <fullName evidence="4">Iron dicitrate transporter FecR</fullName>
    </submittedName>
</protein>
<dbReference type="AlphaFoldDB" id="A0A4Y4AZP9"/>
<comment type="caution">
    <text evidence="4">The sequence shown here is derived from an EMBL/GenBank/DDBJ whole genome shotgun (WGS) entry which is preliminary data.</text>
</comment>
<dbReference type="Proteomes" id="UP000316775">
    <property type="component" value="Unassembled WGS sequence"/>
</dbReference>
<evidence type="ECO:0000313" key="4">
    <source>
        <dbReference type="EMBL" id="GEC73678.1"/>
    </source>
</evidence>
<evidence type="ECO:0000259" key="3">
    <source>
        <dbReference type="Pfam" id="PF16344"/>
    </source>
</evidence>
<keyword evidence="1" id="KW-0812">Transmembrane</keyword>
<keyword evidence="1" id="KW-1133">Transmembrane helix</keyword>
<sequence>MTTKEFLILAKNYENNTISEEEKVLLFRFCERKQFKNISDTWGVSQDEESQAKLLNKILRSTRRNNRKHHQTLFYRFLKSSAAILIAIGLGILIYYQSDTSTQDLISSNAITITLEDGTIQVLEEKGMHILTNKTGVVIGRQNSGKLVYNTNKFSGELKYNTINVPYGKSFEVQFSDGTTAFLNAGTSIRYPIQFLENYNRTIYVDGEVFLNVSKDRKHPFIVKTKDMDIKVLGTKFNVNAYDNELISEITLLEGSVSLQNNLDKNKNTTVLEPGQLGAVVNKNTSIEVREVDAANYIKWTKGELVFKNMPFETILKKLERHYNYTIINKNSATNQIIFNASFGQESIEAIFKSLKENYGIDYRIENKTITIY</sequence>
<gene>
    <name evidence="4" type="ORF">FFL01_32170</name>
</gene>
<feature type="domain" description="FecR protein" evidence="2">
    <location>
        <begin position="162"/>
        <end position="257"/>
    </location>
</feature>
<dbReference type="STRING" id="983.SAMN05443543_1196"/>
<proteinExistence type="predicted"/>
<reference evidence="4 5" key="1">
    <citation type="submission" date="2019-06" db="EMBL/GenBank/DDBJ databases">
        <title>Whole genome shotgun sequence of Flavobacterium flevense NBRC 14960.</title>
        <authorList>
            <person name="Hosoyama A."/>
            <person name="Uohara A."/>
            <person name="Ohji S."/>
            <person name="Ichikawa N."/>
        </authorList>
    </citation>
    <scope>NUCLEOTIDE SEQUENCE [LARGE SCALE GENOMIC DNA]</scope>
    <source>
        <strain evidence="4 5">NBRC 14960</strain>
    </source>
</reference>
<name>A0A4Y4AZP9_9FLAO</name>
<evidence type="ECO:0000313" key="5">
    <source>
        <dbReference type="Proteomes" id="UP000316775"/>
    </source>
</evidence>
<dbReference type="RefSeq" id="WP_141384609.1">
    <property type="nucleotide sequence ID" value="NZ_BJNP01000056.1"/>
</dbReference>
<dbReference type="InterPro" id="IPR012373">
    <property type="entry name" value="Ferrdict_sens_TM"/>
</dbReference>
<accession>A0A4Y4AZP9</accession>
<evidence type="ECO:0000256" key="1">
    <source>
        <dbReference type="SAM" id="Phobius"/>
    </source>
</evidence>
<feature type="domain" description="Protein FecR C-terminal" evidence="3">
    <location>
        <begin position="304"/>
        <end position="372"/>
    </location>
</feature>
<dbReference type="PIRSF" id="PIRSF018266">
    <property type="entry name" value="FecR"/>
    <property type="match status" value="1"/>
</dbReference>
<dbReference type="InterPro" id="IPR006860">
    <property type="entry name" value="FecR"/>
</dbReference>
<dbReference type="GO" id="GO:0016989">
    <property type="term" value="F:sigma factor antagonist activity"/>
    <property type="evidence" value="ECO:0007669"/>
    <property type="project" value="TreeGrafter"/>
</dbReference>
<keyword evidence="5" id="KW-1185">Reference proteome</keyword>
<dbReference type="PANTHER" id="PTHR30273">
    <property type="entry name" value="PERIPLASMIC SIGNAL SENSOR AND SIGMA FACTOR ACTIVATOR FECR-RELATED"/>
    <property type="match status" value="1"/>
</dbReference>
<dbReference type="Gene3D" id="3.55.50.30">
    <property type="match status" value="1"/>
</dbReference>
<organism evidence="4 5">
    <name type="scientific">Flavobacterium flevense</name>
    <dbReference type="NCBI Taxonomy" id="983"/>
    <lineage>
        <taxon>Bacteria</taxon>
        <taxon>Pseudomonadati</taxon>
        <taxon>Bacteroidota</taxon>
        <taxon>Flavobacteriia</taxon>
        <taxon>Flavobacteriales</taxon>
        <taxon>Flavobacteriaceae</taxon>
        <taxon>Flavobacterium</taxon>
    </lineage>
</organism>
<dbReference type="Pfam" id="PF04773">
    <property type="entry name" value="FecR"/>
    <property type="match status" value="1"/>
</dbReference>
<feature type="transmembrane region" description="Helical" evidence="1">
    <location>
        <begin position="73"/>
        <end position="96"/>
    </location>
</feature>
<dbReference type="EMBL" id="BJNP01000056">
    <property type="protein sequence ID" value="GEC73678.1"/>
    <property type="molecule type" value="Genomic_DNA"/>
</dbReference>
<dbReference type="PANTHER" id="PTHR30273:SF2">
    <property type="entry name" value="PROTEIN FECR"/>
    <property type="match status" value="1"/>
</dbReference>
<dbReference type="Pfam" id="PF16344">
    <property type="entry name" value="FecR_C"/>
    <property type="match status" value="1"/>
</dbReference>
<dbReference type="OrthoDB" id="651134at2"/>